<comment type="subcellular location">
    <subcellularLocation>
        <location evidence="1 6">Cell membrane</location>
        <topology evidence="1 6">Multi-pass membrane protein</topology>
    </subcellularLocation>
</comment>
<dbReference type="GO" id="GO:0055085">
    <property type="term" value="P:transmembrane transport"/>
    <property type="evidence" value="ECO:0007669"/>
    <property type="project" value="InterPro"/>
</dbReference>
<evidence type="ECO:0000256" key="3">
    <source>
        <dbReference type="ARBA" id="ARBA00022692"/>
    </source>
</evidence>
<dbReference type="RefSeq" id="WP_136793883.1">
    <property type="nucleotide sequence ID" value="NZ_SWAU01000229.1"/>
</dbReference>
<keyword evidence="5 6" id="KW-0472">Membrane</keyword>
<feature type="non-terminal residue" evidence="8">
    <location>
        <position position="1"/>
    </location>
</feature>
<accession>A0A4U0YWU8</accession>
<evidence type="ECO:0000256" key="4">
    <source>
        <dbReference type="ARBA" id="ARBA00022989"/>
    </source>
</evidence>
<feature type="transmembrane region" description="Helical" evidence="6">
    <location>
        <begin position="21"/>
        <end position="39"/>
    </location>
</feature>
<dbReference type="CDD" id="cd06261">
    <property type="entry name" value="TM_PBP2"/>
    <property type="match status" value="1"/>
</dbReference>
<comment type="caution">
    <text evidence="8">The sequence shown here is derived from an EMBL/GenBank/DDBJ whole genome shotgun (WGS) entry which is preliminary data.</text>
</comment>
<dbReference type="Pfam" id="PF00528">
    <property type="entry name" value="BPD_transp_1"/>
    <property type="match status" value="1"/>
</dbReference>
<dbReference type="PROSITE" id="PS50928">
    <property type="entry name" value="ABC_TM1"/>
    <property type="match status" value="1"/>
</dbReference>
<dbReference type="Proteomes" id="UP000306340">
    <property type="component" value="Unassembled WGS sequence"/>
</dbReference>
<evidence type="ECO:0000313" key="9">
    <source>
        <dbReference type="Proteomes" id="UP000306340"/>
    </source>
</evidence>
<sequence>ALGADLLAQDAGRAARTSFGAGFWVMALAAVLALADLVARTGPGPVLRLVIGLAAALPILAMVLSGHLDQLSILKEYANRSDQFQAALLRHAVIVLAALLPTLAFGVPLGVLAHRRRRLGASILSGLNLVQTVPSIAIFGLLIAPLSALATLVPAARALGISGIGLAPAVIALTLYSLLPIVRNTAAGLAQVPASAVDAARGMGMTRRQVFWKVEAPLALPVFLSGLRITVVQAIGLAAVAALIGAGGLGAIMFQGLFSNALDLILLGALPIIAFAALADALFKAAVDLSKRGSA</sequence>
<feature type="transmembrane region" description="Helical" evidence="6">
    <location>
        <begin position="159"/>
        <end position="179"/>
    </location>
</feature>
<keyword evidence="2 6" id="KW-0813">Transport</keyword>
<evidence type="ECO:0000256" key="1">
    <source>
        <dbReference type="ARBA" id="ARBA00004651"/>
    </source>
</evidence>
<comment type="similarity">
    <text evidence="6">Belongs to the binding-protein-dependent transport system permease family.</text>
</comment>
<gene>
    <name evidence="8" type="ORF">FAZ78_18640</name>
</gene>
<dbReference type="AlphaFoldDB" id="A0A4U0YWU8"/>
<evidence type="ECO:0000259" key="7">
    <source>
        <dbReference type="PROSITE" id="PS50928"/>
    </source>
</evidence>
<feature type="transmembrane region" description="Helical" evidence="6">
    <location>
        <begin position="88"/>
        <end position="112"/>
    </location>
</feature>
<dbReference type="InterPro" id="IPR051204">
    <property type="entry name" value="ABC_transp_perm/SBD"/>
</dbReference>
<reference evidence="8 9" key="1">
    <citation type="submission" date="2019-04" db="EMBL/GenBank/DDBJ databases">
        <title>Crypto-aerobic microbial life in anoxic (sulfidic) marine sediments.</title>
        <authorList>
            <person name="Bhattacharya S."/>
            <person name="Roy C."/>
            <person name="Mondal N."/>
            <person name="Sarkar J."/>
            <person name="Mandal S."/>
            <person name="Rameez M.J."/>
            <person name="Ghosh W."/>
        </authorList>
    </citation>
    <scope>NUCLEOTIDE SEQUENCE [LARGE SCALE GENOMIC DNA]</scope>
    <source>
        <strain evidence="8 9">SBBC</strain>
    </source>
</reference>
<evidence type="ECO:0000256" key="2">
    <source>
        <dbReference type="ARBA" id="ARBA00022448"/>
    </source>
</evidence>
<dbReference type="InterPro" id="IPR000515">
    <property type="entry name" value="MetI-like"/>
</dbReference>
<feature type="transmembrane region" description="Helical" evidence="6">
    <location>
        <begin position="264"/>
        <end position="283"/>
    </location>
</feature>
<dbReference type="EMBL" id="SWAU01000229">
    <property type="protein sequence ID" value="TKA95096.1"/>
    <property type="molecule type" value="Genomic_DNA"/>
</dbReference>
<feature type="transmembrane region" description="Helical" evidence="6">
    <location>
        <begin position="46"/>
        <end position="68"/>
    </location>
</feature>
<dbReference type="GO" id="GO:0031460">
    <property type="term" value="P:glycine betaine transport"/>
    <property type="evidence" value="ECO:0007669"/>
    <property type="project" value="TreeGrafter"/>
</dbReference>
<organism evidence="8 9">
    <name type="scientific">Cereibacter changlensis</name>
    <dbReference type="NCBI Taxonomy" id="402884"/>
    <lineage>
        <taxon>Bacteria</taxon>
        <taxon>Pseudomonadati</taxon>
        <taxon>Pseudomonadota</taxon>
        <taxon>Alphaproteobacteria</taxon>
        <taxon>Rhodobacterales</taxon>
        <taxon>Paracoccaceae</taxon>
        <taxon>Cereibacter</taxon>
    </lineage>
</organism>
<dbReference type="InterPro" id="IPR035906">
    <property type="entry name" value="MetI-like_sf"/>
</dbReference>
<name>A0A4U0YWU8_9RHOB</name>
<feature type="transmembrane region" description="Helical" evidence="6">
    <location>
        <begin position="234"/>
        <end position="258"/>
    </location>
</feature>
<keyword evidence="3 6" id="KW-0812">Transmembrane</keyword>
<keyword evidence="4 6" id="KW-1133">Transmembrane helix</keyword>
<evidence type="ECO:0000313" key="8">
    <source>
        <dbReference type="EMBL" id="TKA95096.1"/>
    </source>
</evidence>
<dbReference type="PANTHER" id="PTHR30177">
    <property type="entry name" value="GLYCINE BETAINE/L-PROLINE TRANSPORT SYSTEM PERMEASE PROTEIN PROW"/>
    <property type="match status" value="1"/>
</dbReference>
<proteinExistence type="inferred from homology"/>
<evidence type="ECO:0000256" key="6">
    <source>
        <dbReference type="RuleBase" id="RU363032"/>
    </source>
</evidence>
<dbReference type="PANTHER" id="PTHR30177:SF30">
    <property type="entry name" value="GLYCINE BETAINE UPTAKE SYSTEM PERMEASE PROTEIN YEHY"/>
    <property type="match status" value="1"/>
</dbReference>
<dbReference type="Gene3D" id="1.10.3720.10">
    <property type="entry name" value="MetI-like"/>
    <property type="match status" value="1"/>
</dbReference>
<dbReference type="GO" id="GO:0005886">
    <property type="term" value="C:plasma membrane"/>
    <property type="evidence" value="ECO:0007669"/>
    <property type="project" value="UniProtKB-SubCell"/>
</dbReference>
<protein>
    <submittedName>
        <fullName evidence="8">ABC transporter permease</fullName>
    </submittedName>
</protein>
<feature type="domain" description="ABC transmembrane type-1" evidence="7">
    <location>
        <begin position="88"/>
        <end position="283"/>
    </location>
</feature>
<dbReference type="SUPFAM" id="SSF161098">
    <property type="entry name" value="MetI-like"/>
    <property type="match status" value="1"/>
</dbReference>
<evidence type="ECO:0000256" key="5">
    <source>
        <dbReference type="ARBA" id="ARBA00023136"/>
    </source>
</evidence>